<evidence type="ECO:0000313" key="2">
    <source>
        <dbReference type="Proteomes" id="UP000056968"/>
    </source>
</evidence>
<dbReference type="KEGG" id="sbd:ATN00_08905"/>
<gene>
    <name evidence="1" type="ORF">ATN00_08905</name>
</gene>
<dbReference type="STRING" id="1332080.ATN00_08905"/>
<protein>
    <submittedName>
        <fullName evidence="1">Uncharacterized protein</fullName>
    </submittedName>
</protein>
<dbReference type="Proteomes" id="UP000056968">
    <property type="component" value="Chromosome"/>
</dbReference>
<keyword evidence="2" id="KW-1185">Reference proteome</keyword>
<evidence type="ECO:0000313" key="1">
    <source>
        <dbReference type="EMBL" id="ALR20411.1"/>
    </source>
</evidence>
<sequence length="173" mass="18946">MVEKVSQAAFGKPLITNILRGHVAEAIIALALEPEWTWCSADYAGWDFERSDGLRLEVKQSAARQSWGTDKPNKPSFDVAARTGYWEGGTRWIEKPGRAAHLYVLAHHGIYDDSADHRDPSQWEFFVIPSGSLPDIKRISLKTVQGLAPAVNIAELAKVVGNIAGGITLPAIE</sequence>
<accession>A0A0S3EYD6</accession>
<organism evidence="1 2">
    <name type="scientific">Sphingobium baderi</name>
    <dbReference type="NCBI Taxonomy" id="1332080"/>
    <lineage>
        <taxon>Bacteria</taxon>
        <taxon>Pseudomonadati</taxon>
        <taxon>Pseudomonadota</taxon>
        <taxon>Alphaproteobacteria</taxon>
        <taxon>Sphingomonadales</taxon>
        <taxon>Sphingomonadaceae</taxon>
        <taxon>Sphingobium</taxon>
    </lineage>
</organism>
<dbReference type="EMBL" id="CP013264">
    <property type="protein sequence ID" value="ALR20411.1"/>
    <property type="molecule type" value="Genomic_DNA"/>
</dbReference>
<reference evidence="1 2" key="1">
    <citation type="submission" date="2015-11" db="EMBL/GenBank/DDBJ databases">
        <title>A Two-component Flavoprotein Monooxygenase System MeaXY Responsible for para-Hydroxylation of 2-Methyl-6-ethylaniline and 2,6-Diethylaniline in Sphingobium baderi DE-13.</title>
        <authorList>
            <person name="Cheng M."/>
            <person name="Meng Q."/>
            <person name="Yang Y."/>
            <person name="Chu C."/>
            <person name="Yan X."/>
            <person name="He J."/>
            <person name="Li S."/>
        </authorList>
    </citation>
    <scope>NUCLEOTIDE SEQUENCE [LARGE SCALE GENOMIC DNA]</scope>
    <source>
        <strain evidence="1 2">DE-13</strain>
    </source>
</reference>
<dbReference type="AlphaFoldDB" id="A0A0S3EYD6"/>
<name>A0A0S3EYD6_9SPHN</name>
<proteinExistence type="predicted"/>